<organism evidence="1 2">
    <name type="scientific">Geomonas anaerohicana</name>
    <dbReference type="NCBI Taxonomy" id="2798583"/>
    <lineage>
        <taxon>Bacteria</taxon>
        <taxon>Pseudomonadati</taxon>
        <taxon>Thermodesulfobacteriota</taxon>
        <taxon>Desulfuromonadia</taxon>
        <taxon>Geobacterales</taxon>
        <taxon>Geobacteraceae</taxon>
        <taxon>Geomonas</taxon>
    </lineage>
</organism>
<comment type="caution">
    <text evidence="1">The sequence shown here is derived from an EMBL/GenBank/DDBJ whole genome shotgun (WGS) entry which is preliminary data.</text>
</comment>
<gene>
    <name evidence="1" type="ORF">JFN91_08495</name>
</gene>
<evidence type="ECO:0000313" key="1">
    <source>
        <dbReference type="EMBL" id="MBJ6750249.1"/>
    </source>
</evidence>
<keyword evidence="2" id="KW-1185">Reference proteome</keyword>
<sequence>MVIYGRKISIKIDDRRFEALHDYARKEGITVSILLRHLVSRFLESQQRFSPSLQPELKDEL</sequence>
<dbReference type="EMBL" id="JAEMHL010000003">
    <property type="protein sequence ID" value="MBJ6750249.1"/>
    <property type="molecule type" value="Genomic_DNA"/>
</dbReference>
<dbReference type="Proteomes" id="UP000614714">
    <property type="component" value="Unassembled WGS sequence"/>
</dbReference>
<proteinExistence type="predicted"/>
<dbReference type="RefSeq" id="WP_199388765.1">
    <property type="nucleotide sequence ID" value="NZ_JAEMHL010000003.1"/>
</dbReference>
<reference evidence="1 2" key="1">
    <citation type="submission" date="2020-12" db="EMBL/GenBank/DDBJ databases">
        <title>Geomonas sp. Red421, isolated from paddy soil.</title>
        <authorList>
            <person name="Xu Z."/>
            <person name="Zhang Z."/>
            <person name="Masuda Y."/>
            <person name="Itoh H."/>
            <person name="Senoo K."/>
        </authorList>
    </citation>
    <scope>NUCLEOTIDE SEQUENCE [LARGE SCALE GENOMIC DNA]</scope>
    <source>
        <strain evidence="1 2">Red421</strain>
    </source>
</reference>
<protein>
    <submittedName>
        <fullName evidence="1">Uncharacterized protein</fullName>
    </submittedName>
</protein>
<evidence type="ECO:0000313" key="2">
    <source>
        <dbReference type="Proteomes" id="UP000614714"/>
    </source>
</evidence>
<name>A0ABS0YD75_9BACT</name>
<accession>A0ABS0YD75</accession>